<dbReference type="RefSeq" id="XP_020437774.1">
    <property type="nucleotide sequence ID" value="XM_020571916.1"/>
</dbReference>
<dbReference type="EMBL" id="ADBJ01000004">
    <property type="protein sequence ID" value="EFA85667.1"/>
    <property type="molecule type" value="Genomic_DNA"/>
</dbReference>
<protein>
    <submittedName>
        <fullName evidence="1">Uncharacterized protein</fullName>
    </submittedName>
</protein>
<organism evidence="1 2">
    <name type="scientific">Heterostelium pallidum (strain ATCC 26659 / Pp 5 / PN500)</name>
    <name type="common">Cellular slime mold</name>
    <name type="synonym">Polysphondylium pallidum</name>
    <dbReference type="NCBI Taxonomy" id="670386"/>
    <lineage>
        <taxon>Eukaryota</taxon>
        <taxon>Amoebozoa</taxon>
        <taxon>Evosea</taxon>
        <taxon>Eumycetozoa</taxon>
        <taxon>Dictyostelia</taxon>
        <taxon>Acytosteliales</taxon>
        <taxon>Acytosteliaceae</taxon>
        <taxon>Heterostelium</taxon>
    </lineage>
</organism>
<accession>D3AYX7</accession>
<evidence type="ECO:0000313" key="2">
    <source>
        <dbReference type="Proteomes" id="UP000001396"/>
    </source>
</evidence>
<dbReference type="Proteomes" id="UP000001396">
    <property type="component" value="Unassembled WGS sequence"/>
</dbReference>
<name>D3AYX7_HETP5</name>
<reference evidence="1 2" key="1">
    <citation type="journal article" date="2011" name="Genome Res.">
        <title>Phylogeny-wide analysis of social amoeba genomes highlights ancient origins for complex intercellular communication.</title>
        <authorList>
            <person name="Heidel A.J."/>
            <person name="Lawal H.M."/>
            <person name="Felder M."/>
            <person name="Schilde C."/>
            <person name="Helps N.R."/>
            <person name="Tunggal B."/>
            <person name="Rivero F."/>
            <person name="John U."/>
            <person name="Schleicher M."/>
            <person name="Eichinger L."/>
            <person name="Platzer M."/>
            <person name="Noegel A.A."/>
            <person name="Schaap P."/>
            <person name="Gloeckner G."/>
        </authorList>
    </citation>
    <scope>NUCLEOTIDE SEQUENCE [LARGE SCALE GENOMIC DNA]</scope>
    <source>
        <strain evidence="2">ATCC 26659 / Pp 5 / PN500</strain>
    </source>
</reference>
<gene>
    <name evidence="1" type="ORF">PPL_00896</name>
</gene>
<comment type="caution">
    <text evidence="1">The sequence shown here is derived from an EMBL/GenBank/DDBJ whole genome shotgun (WGS) entry which is preliminary data.</text>
</comment>
<dbReference type="InParanoid" id="D3AYX7"/>
<dbReference type="AlphaFoldDB" id="D3AYX7"/>
<sequence>MWCRAILSRFDSAVNTKCSPSDTPIRSNVYPLPPNYSCTTPKCECMTAAAFFLSDAEEIEFYCRLTNFKHIENAFSRFRDSVHYEKVGMKAPYNMRVTKLKPGTAYLKSNVQVLIDSLRRYSRNQVARSKRSGCLVRCGVAILTPFESATSVKYSSANAATGSYSYPIETAFLRGFF</sequence>
<evidence type="ECO:0000313" key="1">
    <source>
        <dbReference type="EMBL" id="EFA85667.1"/>
    </source>
</evidence>
<dbReference type="GeneID" id="31356427"/>
<proteinExistence type="predicted"/>
<keyword evidence="2" id="KW-1185">Reference proteome</keyword>